<reference evidence="1 2" key="1">
    <citation type="journal article" date="2016" name="Nat. Commun.">
        <title>Thousands of microbial genomes shed light on interconnected biogeochemical processes in an aquifer system.</title>
        <authorList>
            <person name="Anantharaman K."/>
            <person name="Brown C.T."/>
            <person name="Hug L.A."/>
            <person name="Sharon I."/>
            <person name="Castelle C.J."/>
            <person name="Probst A.J."/>
            <person name="Thomas B.C."/>
            <person name="Singh A."/>
            <person name="Wilkins M.J."/>
            <person name="Karaoz U."/>
            <person name="Brodie E.L."/>
            <person name="Williams K.H."/>
            <person name="Hubbard S.S."/>
            <person name="Banfield J.F."/>
        </authorList>
    </citation>
    <scope>NUCLEOTIDE SEQUENCE [LARGE SCALE GENOMIC DNA]</scope>
</reference>
<comment type="caution">
    <text evidence="1">The sequence shown here is derived from an EMBL/GenBank/DDBJ whole genome shotgun (WGS) entry which is preliminary data.</text>
</comment>
<organism evidence="1 2">
    <name type="scientific">candidate division WOR-3 bacterium RBG_13_43_14</name>
    <dbReference type="NCBI Taxonomy" id="1802590"/>
    <lineage>
        <taxon>Bacteria</taxon>
        <taxon>Bacteria division WOR-3</taxon>
    </lineage>
</organism>
<dbReference type="AlphaFoldDB" id="A0A1F4UFC3"/>
<sequence>MEEMIGYCGIDCSVCPALTAHKNNDDELRKKTAAEWSKMFEAEIKPEDINCIGCSVEGRHITYCESMCEIRPCARAKAIATCAECDEYICGKLGKFVANVPDAKARLEKLRSKK</sequence>
<dbReference type="Proteomes" id="UP000177025">
    <property type="component" value="Unassembled WGS sequence"/>
</dbReference>
<name>A0A1F4UFC3_UNCW3</name>
<dbReference type="InterPro" id="IPR024227">
    <property type="entry name" value="DUF3795"/>
</dbReference>
<protein>
    <recommendedName>
        <fullName evidence="3">DUF3795 domain-containing protein</fullName>
    </recommendedName>
</protein>
<gene>
    <name evidence="1" type="ORF">A2Y85_00865</name>
</gene>
<proteinExistence type="predicted"/>
<accession>A0A1F4UFC3</accession>
<dbReference type="Pfam" id="PF12675">
    <property type="entry name" value="DUF3795"/>
    <property type="match status" value="1"/>
</dbReference>
<dbReference type="EMBL" id="MEUM01000044">
    <property type="protein sequence ID" value="OGC42943.1"/>
    <property type="molecule type" value="Genomic_DNA"/>
</dbReference>
<evidence type="ECO:0008006" key="3">
    <source>
        <dbReference type="Google" id="ProtNLM"/>
    </source>
</evidence>
<evidence type="ECO:0000313" key="1">
    <source>
        <dbReference type="EMBL" id="OGC42943.1"/>
    </source>
</evidence>
<evidence type="ECO:0000313" key="2">
    <source>
        <dbReference type="Proteomes" id="UP000177025"/>
    </source>
</evidence>